<dbReference type="EMBL" id="REGN01009559">
    <property type="protein sequence ID" value="RNA00900.1"/>
    <property type="molecule type" value="Genomic_DNA"/>
</dbReference>
<evidence type="ECO:0000256" key="1">
    <source>
        <dbReference type="SAM" id="MobiDB-lite"/>
    </source>
</evidence>
<feature type="region of interest" description="Disordered" evidence="1">
    <location>
        <begin position="38"/>
        <end position="80"/>
    </location>
</feature>
<comment type="caution">
    <text evidence="2">The sequence shown here is derived from an EMBL/GenBank/DDBJ whole genome shotgun (WGS) entry which is preliminary data.</text>
</comment>
<organism evidence="2 3">
    <name type="scientific">Brachionus plicatilis</name>
    <name type="common">Marine rotifer</name>
    <name type="synonym">Brachionus muelleri</name>
    <dbReference type="NCBI Taxonomy" id="10195"/>
    <lineage>
        <taxon>Eukaryota</taxon>
        <taxon>Metazoa</taxon>
        <taxon>Spiralia</taxon>
        <taxon>Gnathifera</taxon>
        <taxon>Rotifera</taxon>
        <taxon>Eurotatoria</taxon>
        <taxon>Monogononta</taxon>
        <taxon>Pseudotrocha</taxon>
        <taxon>Ploima</taxon>
        <taxon>Brachionidae</taxon>
        <taxon>Brachionus</taxon>
    </lineage>
</organism>
<name>A0A3M7PPD7_BRAPC</name>
<evidence type="ECO:0000313" key="2">
    <source>
        <dbReference type="EMBL" id="RNA00900.1"/>
    </source>
</evidence>
<evidence type="ECO:0000313" key="3">
    <source>
        <dbReference type="Proteomes" id="UP000276133"/>
    </source>
</evidence>
<accession>A0A3M7PPD7</accession>
<dbReference type="Proteomes" id="UP000276133">
    <property type="component" value="Unassembled WGS sequence"/>
</dbReference>
<keyword evidence="3" id="KW-1185">Reference proteome</keyword>
<gene>
    <name evidence="2" type="ORF">BpHYR1_040324</name>
</gene>
<protein>
    <submittedName>
        <fullName evidence="2">Uncharacterized protein</fullName>
    </submittedName>
</protein>
<reference evidence="2 3" key="1">
    <citation type="journal article" date="2018" name="Sci. Rep.">
        <title>Genomic signatures of local adaptation to the degree of environmental predictability in rotifers.</title>
        <authorList>
            <person name="Franch-Gras L."/>
            <person name="Hahn C."/>
            <person name="Garcia-Roger E.M."/>
            <person name="Carmona M.J."/>
            <person name="Serra M."/>
            <person name="Gomez A."/>
        </authorList>
    </citation>
    <scope>NUCLEOTIDE SEQUENCE [LARGE SCALE GENOMIC DNA]</scope>
    <source>
        <strain evidence="2">HYR1</strain>
    </source>
</reference>
<proteinExistence type="predicted"/>
<sequence length="147" mass="16971">MSNSKSNERINSFCALKVTRSLKSSALSNSFVSNTSISNTSEYQSRSKESTNHPTSEKSFSSDSQQTSSTIDNSSSFDSSLFSTNSKRNLPMDNLKYDLINKFISNFHLIFHFLGKFEKCVFLNTYNDRFYKEHRLFYFKKKISDNL</sequence>
<feature type="compositionally biased region" description="Low complexity" evidence="1">
    <location>
        <begin position="59"/>
        <end position="80"/>
    </location>
</feature>
<dbReference type="AlphaFoldDB" id="A0A3M7PPD7"/>